<evidence type="ECO:0000259" key="2">
    <source>
        <dbReference type="Pfam" id="PF13548"/>
    </source>
</evidence>
<keyword evidence="1" id="KW-0812">Transmembrane</keyword>
<dbReference type="Pfam" id="PF13548">
    <property type="entry name" value="DUF4126"/>
    <property type="match status" value="1"/>
</dbReference>
<evidence type="ECO:0000256" key="1">
    <source>
        <dbReference type="SAM" id="Phobius"/>
    </source>
</evidence>
<reference evidence="3 4" key="1">
    <citation type="submission" date="2019-10" db="EMBL/GenBank/DDBJ databases">
        <title>Whole genome shotgun sequence of Streptomyces angustmyceticus NBRC 3934.</title>
        <authorList>
            <person name="Hosoyama A."/>
            <person name="Ichikawa N."/>
            <person name="Kimura A."/>
            <person name="Kitahashi Y."/>
            <person name="Komaki H."/>
            <person name="Uohara A."/>
        </authorList>
    </citation>
    <scope>NUCLEOTIDE SEQUENCE [LARGE SCALE GENOMIC DNA]</scope>
    <source>
        <strain evidence="3 4">NBRC 3934</strain>
    </source>
</reference>
<protein>
    <recommendedName>
        <fullName evidence="2">DUF4126 domain-containing protein</fullName>
    </recommendedName>
</protein>
<dbReference type="InterPro" id="IPR025196">
    <property type="entry name" value="DUF4126"/>
</dbReference>
<feature type="transmembrane region" description="Helical" evidence="1">
    <location>
        <begin position="271"/>
        <end position="292"/>
    </location>
</feature>
<accession>A0A5J4LVH0</accession>
<dbReference type="Proteomes" id="UP000325598">
    <property type="component" value="Unassembled WGS sequence"/>
</dbReference>
<keyword evidence="4" id="KW-1185">Reference proteome</keyword>
<feature type="domain" description="DUF4126" evidence="2">
    <location>
        <begin position="119"/>
        <end position="285"/>
    </location>
</feature>
<dbReference type="EMBL" id="BLAG01000028">
    <property type="protein sequence ID" value="GES34385.1"/>
    <property type="molecule type" value="Genomic_DNA"/>
</dbReference>
<evidence type="ECO:0000313" key="3">
    <source>
        <dbReference type="EMBL" id="GES34385.1"/>
    </source>
</evidence>
<organism evidence="3 4">
    <name type="scientific">Streptomyces angustmyceticus</name>
    <dbReference type="NCBI Taxonomy" id="285578"/>
    <lineage>
        <taxon>Bacteria</taxon>
        <taxon>Bacillati</taxon>
        <taxon>Actinomycetota</taxon>
        <taxon>Actinomycetes</taxon>
        <taxon>Kitasatosporales</taxon>
        <taxon>Streptomycetaceae</taxon>
        <taxon>Streptomyces</taxon>
    </lineage>
</organism>
<proteinExistence type="predicted"/>
<keyword evidence="1" id="KW-0472">Membrane</keyword>
<sequence length="319" mass="33459">MRAGRSGPARTALLPPGARTRKRAALARIVPPSIRPGQRFPRTPPCFPRIPRHVRDPRRSAAPCRRCGALPFRGPHSSFRAGAGPSAYLLISGSEYGYSNLSTPPQWGPTLSRVSVLPLVFTSGWASGINAYAVVLLFGLLGATGVTDEVPAALQRPDVLIVAGLLFLCEAVADKIPYVDSVWDSVHTVIRPVSGAVVGALLAGQNGSLPELAAGAVGGSTALLSHLVKAGARIAVNTSPEPASNIVLSLAEDLGVAGLIAFAVFHPVAAAVIAATLLLAGIALVVFLWSRIRRYLRRRRQRREEKRLATAGGALPPAV</sequence>
<keyword evidence="1" id="KW-1133">Transmembrane helix</keyword>
<dbReference type="AlphaFoldDB" id="A0A5J4LVH0"/>
<evidence type="ECO:0000313" key="4">
    <source>
        <dbReference type="Proteomes" id="UP000325598"/>
    </source>
</evidence>
<name>A0A5J4LVH0_9ACTN</name>
<comment type="caution">
    <text evidence="3">The sequence shown here is derived from an EMBL/GenBank/DDBJ whole genome shotgun (WGS) entry which is preliminary data.</text>
</comment>
<gene>
    <name evidence="3" type="ORF">San01_68730</name>
</gene>